<evidence type="ECO:0000313" key="2">
    <source>
        <dbReference type="EMBL" id="KAK9045530.1"/>
    </source>
</evidence>
<dbReference type="EMBL" id="JBBPBN010000001">
    <property type="protein sequence ID" value="KAK9045530.1"/>
    <property type="molecule type" value="Genomic_DNA"/>
</dbReference>
<evidence type="ECO:0000256" key="1">
    <source>
        <dbReference type="SAM" id="MobiDB-lite"/>
    </source>
</evidence>
<feature type="compositionally biased region" description="Acidic residues" evidence="1">
    <location>
        <begin position="52"/>
        <end position="62"/>
    </location>
</feature>
<comment type="caution">
    <text evidence="2">The sequence shown here is derived from an EMBL/GenBank/DDBJ whole genome shotgun (WGS) entry which is preliminary data.</text>
</comment>
<reference evidence="2 3" key="1">
    <citation type="journal article" date="2024" name="G3 (Bethesda)">
        <title>Genome assembly of Hibiscus sabdariffa L. provides insights into metabolisms of medicinal natural products.</title>
        <authorList>
            <person name="Kim T."/>
        </authorList>
    </citation>
    <scope>NUCLEOTIDE SEQUENCE [LARGE SCALE GENOMIC DNA]</scope>
    <source>
        <strain evidence="2">TK-2024</strain>
        <tissue evidence="2">Old leaves</tissue>
    </source>
</reference>
<sequence length="570" mass="63531">METIIRNPKKARRLDDDPPDVGGSNTAGFVPSAAAMDSRPTSYKDSLIGESTSDDMQEDEPFDDDDIEILEGDVTRMMVDGLISIQFLKRVQSLAEKSLDRTIVLKLLGRRIGYETLKNKIHELWKPKREVKLMDIDNGCGKYGHVSESCLGNSSVPENLNLQPALTAKANNSTTEAFGPWILVEKRQRRPTCQPPTTEVKNTEVPHRGSQFNPLSDELDDVVEVVNGIDCAPTVGTTPSVAQQHKGKSISILKKQRAIPIHKPLTVTLNDFPIITKSAAWASSSRSIHMNSNTTTLDKTRHSSIVISEKSDPNLPAKVHDANSACTNNLTLGKPPDPSGASLTNVSAEGLCRKQTNSETIMDSRIDEHTFFTADDVPKGRLPVSGRFPSLPQESLSSLGDIPSDQEIYEALMAMAPLKSPDLMTDEGNWDIQRLSALFPGWIFLISWLSNVQALSMRLMTHAERCRRNLSSNPYCLECSSPLEIALHTLRDCPAARNLWLHFLPESLAHSFFSLTLHDWISCNFSSAFLNPWWKIPWHFLFVSLIWQIWKRRNDVVFHNPSLSDSALIS</sequence>
<gene>
    <name evidence="2" type="ORF">V6N11_051440</name>
</gene>
<organism evidence="2 3">
    <name type="scientific">Hibiscus sabdariffa</name>
    <name type="common">roselle</name>
    <dbReference type="NCBI Taxonomy" id="183260"/>
    <lineage>
        <taxon>Eukaryota</taxon>
        <taxon>Viridiplantae</taxon>
        <taxon>Streptophyta</taxon>
        <taxon>Embryophyta</taxon>
        <taxon>Tracheophyta</taxon>
        <taxon>Spermatophyta</taxon>
        <taxon>Magnoliopsida</taxon>
        <taxon>eudicotyledons</taxon>
        <taxon>Gunneridae</taxon>
        <taxon>Pentapetalae</taxon>
        <taxon>rosids</taxon>
        <taxon>malvids</taxon>
        <taxon>Malvales</taxon>
        <taxon>Malvaceae</taxon>
        <taxon>Malvoideae</taxon>
        <taxon>Hibiscus</taxon>
    </lineage>
</organism>
<evidence type="ECO:0000313" key="3">
    <source>
        <dbReference type="Proteomes" id="UP001396334"/>
    </source>
</evidence>
<feature type="region of interest" description="Disordered" evidence="1">
    <location>
        <begin position="1"/>
        <end position="62"/>
    </location>
</feature>
<protein>
    <recommendedName>
        <fullName evidence="4">Reverse transcriptase zinc-binding domain-containing protein</fullName>
    </recommendedName>
</protein>
<dbReference type="Proteomes" id="UP001396334">
    <property type="component" value="Unassembled WGS sequence"/>
</dbReference>
<evidence type="ECO:0008006" key="4">
    <source>
        <dbReference type="Google" id="ProtNLM"/>
    </source>
</evidence>
<proteinExistence type="predicted"/>
<name>A0ABR2U792_9ROSI</name>
<feature type="region of interest" description="Disordered" evidence="1">
    <location>
        <begin position="190"/>
        <end position="214"/>
    </location>
</feature>
<accession>A0ABR2U792</accession>
<keyword evidence="3" id="KW-1185">Reference proteome</keyword>